<keyword evidence="7" id="KW-1185">Reference proteome</keyword>
<dbReference type="PANTHER" id="PTHR42794:SF1">
    <property type="entry name" value="HEMIN IMPORT ATP-BINDING PROTEIN HMUV"/>
    <property type="match status" value="1"/>
</dbReference>
<dbReference type="PANTHER" id="PTHR42794">
    <property type="entry name" value="HEMIN IMPORT ATP-BINDING PROTEIN HMUV"/>
    <property type="match status" value="1"/>
</dbReference>
<dbReference type="Gene3D" id="3.40.50.300">
    <property type="entry name" value="P-loop containing nucleotide triphosphate hydrolases"/>
    <property type="match status" value="1"/>
</dbReference>
<protein>
    <submittedName>
        <fullName evidence="6">ABC transporter related</fullName>
    </submittedName>
</protein>
<dbReference type="STRING" id="485916.Dtox_0556"/>
<dbReference type="FunFam" id="3.40.50.300:FF:000134">
    <property type="entry name" value="Iron-enterobactin ABC transporter ATP-binding protein"/>
    <property type="match status" value="1"/>
</dbReference>
<evidence type="ECO:0000259" key="5">
    <source>
        <dbReference type="PROSITE" id="PS50893"/>
    </source>
</evidence>
<dbReference type="InterPro" id="IPR003593">
    <property type="entry name" value="AAA+_ATPase"/>
</dbReference>
<dbReference type="OrthoDB" id="9799337at2"/>
<dbReference type="GO" id="GO:0005524">
    <property type="term" value="F:ATP binding"/>
    <property type="evidence" value="ECO:0007669"/>
    <property type="project" value="UniProtKB-KW"/>
</dbReference>
<dbReference type="eggNOG" id="COG1120">
    <property type="taxonomic scope" value="Bacteria"/>
</dbReference>
<dbReference type="EMBL" id="CP001720">
    <property type="protein sequence ID" value="ACV61476.1"/>
    <property type="molecule type" value="Genomic_DNA"/>
</dbReference>
<dbReference type="PROSITE" id="PS50893">
    <property type="entry name" value="ABC_TRANSPORTER_2"/>
    <property type="match status" value="1"/>
</dbReference>
<organism evidence="6 7">
    <name type="scientific">Desulfofarcimen acetoxidans (strain ATCC 49208 / DSM 771 / KCTC 5769 / VKM B-1644 / 5575)</name>
    <name type="common">Desulfotomaculum acetoxidans</name>
    <dbReference type="NCBI Taxonomy" id="485916"/>
    <lineage>
        <taxon>Bacteria</taxon>
        <taxon>Bacillati</taxon>
        <taxon>Bacillota</taxon>
        <taxon>Clostridia</taxon>
        <taxon>Eubacteriales</taxon>
        <taxon>Peptococcaceae</taxon>
        <taxon>Desulfofarcimen</taxon>
    </lineage>
</organism>
<dbReference type="SMART" id="SM00382">
    <property type="entry name" value="AAA"/>
    <property type="match status" value="1"/>
</dbReference>
<keyword evidence="3" id="KW-0067">ATP-binding</keyword>
<name>C8W621_DESAS</name>
<dbReference type="RefSeq" id="WP_015756195.1">
    <property type="nucleotide sequence ID" value="NC_013216.1"/>
</dbReference>
<feature type="domain" description="ABC transporter" evidence="5">
    <location>
        <begin position="7"/>
        <end position="243"/>
    </location>
</feature>
<evidence type="ECO:0000256" key="2">
    <source>
        <dbReference type="ARBA" id="ARBA00022741"/>
    </source>
</evidence>
<reference evidence="6 7" key="1">
    <citation type="journal article" date="2009" name="Stand. Genomic Sci.">
        <title>Complete genome sequence of Desulfotomaculum acetoxidans type strain (5575).</title>
        <authorList>
            <person name="Spring S."/>
            <person name="Lapidus A."/>
            <person name="Schroder M."/>
            <person name="Gleim D."/>
            <person name="Sims D."/>
            <person name="Meincke L."/>
            <person name="Glavina Del Rio T."/>
            <person name="Tice H."/>
            <person name="Copeland A."/>
            <person name="Cheng J.F."/>
            <person name="Lucas S."/>
            <person name="Chen F."/>
            <person name="Nolan M."/>
            <person name="Bruce D."/>
            <person name="Goodwin L."/>
            <person name="Pitluck S."/>
            <person name="Ivanova N."/>
            <person name="Mavromatis K."/>
            <person name="Mikhailova N."/>
            <person name="Pati A."/>
            <person name="Chen A."/>
            <person name="Palaniappan K."/>
            <person name="Land M."/>
            <person name="Hauser L."/>
            <person name="Chang Y.J."/>
            <person name="Jeffries C.D."/>
            <person name="Chain P."/>
            <person name="Saunders E."/>
            <person name="Brettin T."/>
            <person name="Detter J.C."/>
            <person name="Goker M."/>
            <person name="Bristow J."/>
            <person name="Eisen J.A."/>
            <person name="Markowitz V."/>
            <person name="Hugenholtz P."/>
            <person name="Kyrpides N.C."/>
            <person name="Klenk H.P."/>
            <person name="Han C."/>
        </authorList>
    </citation>
    <scope>NUCLEOTIDE SEQUENCE [LARGE SCALE GENOMIC DNA]</scope>
    <source>
        <strain evidence="7">ATCC 49208 / DSM 771 / VKM B-1644</strain>
    </source>
</reference>
<evidence type="ECO:0000313" key="7">
    <source>
        <dbReference type="Proteomes" id="UP000002217"/>
    </source>
</evidence>
<evidence type="ECO:0000256" key="3">
    <source>
        <dbReference type="ARBA" id="ARBA00022840"/>
    </source>
</evidence>
<proteinExistence type="predicted"/>
<dbReference type="GO" id="GO:0016887">
    <property type="term" value="F:ATP hydrolysis activity"/>
    <property type="evidence" value="ECO:0007669"/>
    <property type="project" value="InterPro"/>
</dbReference>
<dbReference type="HOGENOM" id="CLU_000604_1_11_9"/>
<accession>C8W621</accession>
<keyword evidence="2" id="KW-0547">Nucleotide-binding</keyword>
<dbReference type="InterPro" id="IPR027417">
    <property type="entry name" value="P-loop_NTPase"/>
</dbReference>
<evidence type="ECO:0000256" key="4">
    <source>
        <dbReference type="ARBA" id="ARBA00022967"/>
    </source>
</evidence>
<sequence>MKQGVLIKTDSLTLCYGKYTALQEVSLDIREGGFYGILGPNGSGKTTLINIMCGVLKPSSGHITWNGKELSSCSRRHIARSFAVVPQNCSINFPFSVLEVVMMGRKPHLGRMGRLSHKDLEIVYNCMEHCSVLEHAQKAITSLSGGERQRVLLARALAQTPQVLFLDEATSNLDISHKLELLKLIKKLNTEKAVTVIAVLHDLNFAGMFCEYLVYMDKGRVICEGPANLVFNEEMINKVFHVQVEIKKHAVTGKYNLTLLPDLE</sequence>
<dbReference type="AlphaFoldDB" id="C8W621"/>
<dbReference type="CDD" id="cd03214">
    <property type="entry name" value="ABC_Iron-Siderophores_B12_Hemin"/>
    <property type="match status" value="1"/>
</dbReference>
<keyword evidence="1" id="KW-0813">Transport</keyword>
<dbReference type="Proteomes" id="UP000002217">
    <property type="component" value="Chromosome"/>
</dbReference>
<keyword evidence="4" id="KW-1278">Translocase</keyword>
<dbReference type="Pfam" id="PF00005">
    <property type="entry name" value="ABC_tran"/>
    <property type="match status" value="1"/>
</dbReference>
<dbReference type="InterPro" id="IPR003439">
    <property type="entry name" value="ABC_transporter-like_ATP-bd"/>
</dbReference>
<dbReference type="KEGG" id="dae:Dtox_0556"/>
<gene>
    <name evidence="6" type="ordered locus">Dtox_0556</name>
</gene>
<evidence type="ECO:0000256" key="1">
    <source>
        <dbReference type="ARBA" id="ARBA00022448"/>
    </source>
</evidence>
<dbReference type="SUPFAM" id="SSF52540">
    <property type="entry name" value="P-loop containing nucleoside triphosphate hydrolases"/>
    <property type="match status" value="1"/>
</dbReference>
<evidence type="ECO:0000313" key="6">
    <source>
        <dbReference type="EMBL" id="ACV61476.1"/>
    </source>
</evidence>
<dbReference type="InterPro" id="IPR017871">
    <property type="entry name" value="ABC_transporter-like_CS"/>
</dbReference>
<dbReference type="PROSITE" id="PS00211">
    <property type="entry name" value="ABC_TRANSPORTER_1"/>
    <property type="match status" value="1"/>
</dbReference>